<dbReference type="Gene3D" id="2.170.120.12">
    <property type="entry name" value="DNA-directed RNA polymerase, insert domain"/>
    <property type="match status" value="1"/>
</dbReference>
<accession>A0A6C0BX55</accession>
<evidence type="ECO:0000259" key="3">
    <source>
        <dbReference type="SMART" id="SM00662"/>
    </source>
</evidence>
<dbReference type="GO" id="GO:0005736">
    <property type="term" value="C:RNA polymerase I complex"/>
    <property type="evidence" value="ECO:0007669"/>
    <property type="project" value="TreeGrafter"/>
</dbReference>
<dbReference type="SUPFAM" id="SSF55257">
    <property type="entry name" value="RBP11-like subunits of RNA polymerase"/>
    <property type="match status" value="2"/>
</dbReference>
<dbReference type="InterPro" id="IPR011263">
    <property type="entry name" value="DNA-dir_RNA_pol_RpoA/D/Rpb3"/>
</dbReference>
<dbReference type="GO" id="GO:0005666">
    <property type="term" value="C:RNA polymerase III complex"/>
    <property type="evidence" value="ECO:0007669"/>
    <property type="project" value="TreeGrafter"/>
</dbReference>
<dbReference type="Gene3D" id="3.30.1360.10">
    <property type="entry name" value="RNA polymerase, RBP11-like subunit"/>
    <property type="match status" value="2"/>
</dbReference>
<reference evidence="4" key="1">
    <citation type="journal article" date="2020" name="Nature">
        <title>Giant virus diversity and host interactions through global metagenomics.</title>
        <authorList>
            <person name="Schulz F."/>
            <person name="Roux S."/>
            <person name="Paez-Espino D."/>
            <person name="Jungbluth S."/>
            <person name="Walsh D.A."/>
            <person name="Denef V.J."/>
            <person name="McMahon K.D."/>
            <person name="Konstantinidis K.T."/>
            <person name="Eloe-Fadrosh E.A."/>
            <person name="Kyrpides N.C."/>
            <person name="Woyke T."/>
        </authorList>
    </citation>
    <scope>NUCLEOTIDE SEQUENCE</scope>
    <source>
        <strain evidence="4">GVMAG-M-3300020166-5</strain>
    </source>
</reference>
<feature type="domain" description="DNA-directed RNA polymerase RpoA/D/Rpb3-type" evidence="3">
    <location>
        <begin position="14"/>
        <end position="266"/>
    </location>
</feature>
<dbReference type="PANTHER" id="PTHR11800:SF13">
    <property type="entry name" value="DNA-DIRECTED RNA POLYMERASES I AND III SUBUNIT RPAC1"/>
    <property type="match status" value="1"/>
</dbReference>
<dbReference type="GO" id="GO:0046983">
    <property type="term" value="F:protein dimerization activity"/>
    <property type="evidence" value="ECO:0007669"/>
    <property type="project" value="InterPro"/>
</dbReference>
<proteinExistence type="predicted"/>
<dbReference type="Pfam" id="PF01193">
    <property type="entry name" value="RNA_pol_L"/>
    <property type="match status" value="1"/>
</dbReference>
<evidence type="ECO:0000313" key="4">
    <source>
        <dbReference type="EMBL" id="QHS96806.1"/>
    </source>
</evidence>
<sequence>MDPRVSDIAFENNNLTFNVSNINVSLANSLRRIMLSDIPNVVFQTAPHDKDNSIISVNTSRLNNEIIKQRLACIPIHITDIGFPIEDYIVECDKKNESETTQYVTTEDFVVRNIKNDTVLSTAETRKMFPPDPITGDFIDFVRIRPKLSKTLAGEHLKMSCTLSIGNVKDNGSYNVVSTCSYRSTIDVVRRADIWSGKAKEYKKSGKSAPEIEDIKNDWLILEGKRITLPNSFTFIIESVGVFAPMKIVEMACNVMINKVEKFAEDIQTKENMIVPSKTTMENSYDIILEGEDYTLGCALEYLLYASYYDTPTDSNKILTFCGFTKPHPHIDVSTIRIAFKHNTDKGEILNYLGNVTTKALEIFNSLKKDFTTVA</sequence>
<dbReference type="EMBL" id="MN739279">
    <property type="protein sequence ID" value="QHS96806.1"/>
    <property type="molecule type" value="Genomic_DNA"/>
</dbReference>
<dbReference type="GO" id="GO:0003899">
    <property type="term" value="F:DNA-directed RNA polymerase activity"/>
    <property type="evidence" value="ECO:0007669"/>
    <property type="project" value="InterPro"/>
</dbReference>
<dbReference type="AlphaFoldDB" id="A0A6C0BX55"/>
<protein>
    <recommendedName>
        <fullName evidence="3">DNA-directed RNA polymerase RpoA/D/Rpb3-type domain-containing protein</fullName>
    </recommendedName>
</protein>
<keyword evidence="1" id="KW-0240">DNA-directed RNA polymerase</keyword>
<dbReference type="InterPro" id="IPR036643">
    <property type="entry name" value="RNApol_insert_sf"/>
</dbReference>
<dbReference type="InterPro" id="IPR036603">
    <property type="entry name" value="RBP11-like"/>
</dbReference>
<name>A0A6C0BX55_9ZZZZ</name>
<dbReference type="InterPro" id="IPR050518">
    <property type="entry name" value="Rpo3/RPB3_RNA_Pol_subunit"/>
</dbReference>
<dbReference type="SMART" id="SM00662">
    <property type="entry name" value="RPOLD"/>
    <property type="match status" value="1"/>
</dbReference>
<keyword evidence="2" id="KW-0804">Transcription</keyword>
<dbReference type="PANTHER" id="PTHR11800">
    <property type="entry name" value="DNA-DIRECTED RNA POLYMERASE"/>
    <property type="match status" value="1"/>
</dbReference>
<evidence type="ECO:0000256" key="2">
    <source>
        <dbReference type="ARBA" id="ARBA00023163"/>
    </source>
</evidence>
<dbReference type="GO" id="GO:0006351">
    <property type="term" value="P:DNA-templated transcription"/>
    <property type="evidence" value="ECO:0007669"/>
    <property type="project" value="InterPro"/>
</dbReference>
<organism evidence="4">
    <name type="scientific">viral metagenome</name>
    <dbReference type="NCBI Taxonomy" id="1070528"/>
    <lineage>
        <taxon>unclassified sequences</taxon>
        <taxon>metagenomes</taxon>
        <taxon>organismal metagenomes</taxon>
    </lineage>
</organism>
<evidence type="ECO:0000256" key="1">
    <source>
        <dbReference type="ARBA" id="ARBA00022478"/>
    </source>
</evidence>